<organism evidence="1 2">
    <name type="scientific">Legionella pneumophila (strain Lens)</name>
    <dbReference type="NCBI Taxonomy" id="297245"/>
    <lineage>
        <taxon>Bacteria</taxon>
        <taxon>Pseudomonadati</taxon>
        <taxon>Pseudomonadota</taxon>
        <taxon>Gammaproteobacteria</taxon>
        <taxon>Legionellales</taxon>
        <taxon>Legionellaceae</taxon>
        <taxon>Legionella</taxon>
    </lineage>
</organism>
<dbReference type="Proteomes" id="UP000002517">
    <property type="component" value="Chromosome"/>
</dbReference>
<dbReference type="KEGG" id="lpf:lpl1166"/>
<gene>
    <name evidence="1" type="ordered locus">lpl1166</name>
</gene>
<proteinExistence type="predicted"/>
<sequence>MSQSKSQVNAQRTDRNWLFILINKRGFDCIISFLSSYCSIFCCRGDLYSKFLAALKESKEIYVLIRKIRLFKSCILYPCHLIVHQGELIKIYYLLPSLT</sequence>
<evidence type="ECO:0000313" key="1">
    <source>
        <dbReference type="EMBL" id="CAH15405.1"/>
    </source>
</evidence>
<dbReference type="HOGENOM" id="CLU_2316821_0_0_6"/>
<name>Q5WXD2_LEGPL</name>
<dbReference type="AlphaFoldDB" id="Q5WXD2"/>
<dbReference type="EMBL" id="CR628337">
    <property type="protein sequence ID" value="CAH15405.1"/>
    <property type="molecule type" value="Genomic_DNA"/>
</dbReference>
<evidence type="ECO:0000313" key="2">
    <source>
        <dbReference type="Proteomes" id="UP000002517"/>
    </source>
</evidence>
<reference evidence="1 2" key="1">
    <citation type="journal article" date="2004" name="Nat. Genet.">
        <title>Evidence in the Legionella pneumophila genome for exploitation of host cell functions and high genome plasticity.</title>
        <authorList>
            <person name="Cazalet C."/>
            <person name="Rusniok C."/>
            <person name="Bruggemann H."/>
            <person name="Zidane N."/>
            <person name="Magnier A."/>
            <person name="Ma L."/>
            <person name="Tichit M."/>
            <person name="Jarraud S."/>
            <person name="Bouchier C."/>
            <person name="Vandenesch F."/>
            <person name="Kunst F."/>
            <person name="Etienne J."/>
            <person name="Glaser P."/>
            <person name="Buchrieser C."/>
        </authorList>
    </citation>
    <scope>NUCLEOTIDE SEQUENCE [LARGE SCALE GENOMIC DNA]</scope>
    <source>
        <strain evidence="1 2">Lens</strain>
    </source>
</reference>
<protein>
    <submittedName>
        <fullName evidence="1">Uncharacterized protein</fullName>
    </submittedName>
</protein>
<accession>Q5WXD2</accession>
<dbReference type="LegioList" id="lpl1166"/>